<protein>
    <submittedName>
        <fullName evidence="2">Predicted protein</fullName>
    </submittedName>
</protein>
<dbReference type="RefSeq" id="XP_003836359.1">
    <property type="nucleotide sequence ID" value="XM_003836311.1"/>
</dbReference>
<organism evidence="3">
    <name type="scientific">Leptosphaeria maculans (strain JN3 / isolate v23.1.3 / race Av1-4-5-6-7-8)</name>
    <name type="common">Blackleg fungus</name>
    <name type="synonym">Phoma lingam</name>
    <dbReference type="NCBI Taxonomy" id="985895"/>
    <lineage>
        <taxon>Eukaryota</taxon>
        <taxon>Fungi</taxon>
        <taxon>Dikarya</taxon>
        <taxon>Ascomycota</taxon>
        <taxon>Pezizomycotina</taxon>
        <taxon>Dothideomycetes</taxon>
        <taxon>Pleosporomycetidae</taxon>
        <taxon>Pleosporales</taxon>
        <taxon>Pleosporineae</taxon>
        <taxon>Leptosphaeriaceae</taxon>
        <taxon>Plenodomus</taxon>
        <taxon>Plenodomus lingam/Leptosphaeria maculans species complex</taxon>
    </lineage>
</organism>
<name>E4ZND5_LEPMJ</name>
<accession>E4ZND5</accession>
<reference evidence="3" key="1">
    <citation type="journal article" date="2011" name="Nat. Commun.">
        <title>Effector diversification within compartments of the Leptosphaeria maculans genome affected by Repeat-Induced Point mutations.</title>
        <authorList>
            <person name="Rouxel T."/>
            <person name="Grandaubert J."/>
            <person name="Hane J.K."/>
            <person name="Hoede C."/>
            <person name="van de Wouw A.P."/>
            <person name="Couloux A."/>
            <person name="Dominguez V."/>
            <person name="Anthouard V."/>
            <person name="Bally P."/>
            <person name="Bourras S."/>
            <person name="Cozijnsen A.J."/>
            <person name="Ciuffetti L.M."/>
            <person name="Degrave A."/>
            <person name="Dilmaghani A."/>
            <person name="Duret L."/>
            <person name="Fudal I."/>
            <person name="Goodwin S.B."/>
            <person name="Gout L."/>
            <person name="Glaser N."/>
            <person name="Linglin J."/>
            <person name="Kema G.H.J."/>
            <person name="Lapalu N."/>
            <person name="Lawrence C.B."/>
            <person name="May K."/>
            <person name="Meyer M."/>
            <person name="Ollivier B."/>
            <person name="Poulain J."/>
            <person name="Schoch C.L."/>
            <person name="Simon A."/>
            <person name="Spatafora J.W."/>
            <person name="Stachowiak A."/>
            <person name="Turgeon B.G."/>
            <person name="Tyler B.M."/>
            <person name="Vincent D."/>
            <person name="Weissenbach J."/>
            <person name="Amselem J."/>
            <person name="Quesneville H."/>
            <person name="Oliver R.P."/>
            <person name="Wincker P."/>
            <person name="Balesdent M.-H."/>
            <person name="Howlett B.J."/>
        </authorList>
    </citation>
    <scope>NUCLEOTIDE SEQUENCE [LARGE SCALE GENOMIC DNA]</scope>
    <source>
        <strain evidence="3">JN3 / isolate v23.1.3 / race Av1-4-5-6-7-8</strain>
    </source>
</reference>
<keyword evidence="3" id="KW-1185">Reference proteome</keyword>
<dbReference type="VEuPathDB" id="FungiDB:LEMA_uP038950.1"/>
<dbReference type="GeneID" id="13282794"/>
<feature type="chain" id="PRO_5003194340" evidence="1">
    <location>
        <begin position="21"/>
        <end position="98"/>
    </location>
</feature>
<keyword evidence="1" id="KW-0732">Signal</keyword>
<dbReference type="HOGENOM" id="CLU_2333970_0_0_1"/>
<proteinExistence type="predicted"/>
<evidence type="ECO:0000256" key="1">
    <source>
        <dbReference type="SAM" id="SignalP"/>
    </source>
</evidence>
<dbReference type="EMBL" id="FP929105">
    <property type="protein sequence ID" value="CBX92994.1"/>
    <property type="molecule type" value="Genomic_DNA"/>
</dbReference>
<feature type="signal peptide" evidence="1">
    <location>
        <begin position="1"/>
        <end position="20"/>
    </location>
</feature>
<dbReference type="InParanoid" id="E4ZND5"/>
<dbReference type="AlphaFoldDB" id="E4ZND5"/>
<evidence type="ECO:0000313" key="2">
    <source>
        <dbReference type="EMBL" id="CBX92994.1"/>
    </source>
</evidence>
<gene>
    <name evidence="2" type="ORF">LEMA_uP038950.1</name>
</gene>
<dbReference type="Proteomes" id="UP000002668">
    <property type="component" value="Genome"/>
</dbReference>
<evidence type="ECO:0000313" key="3">
    <source>
        <dbReference type="Proteomes" id="UP000002668"/>
    </source>
</evidence>
<sequence>MKLLALTFTTLLFSIQSAHAARFQCAGVSSDLHYDPKGVKTERWTGGSCGARVNGYLTTAGIKSCCEFADDKLLAFKKNCWNKKDYTDKHSKAQPQPC</sequence>